<dbReference type="GO" id="GO:0016791">
    <property type="term" value="F:phosphatase activity"/>
    <property type="evidence" value="ECO:0007669"/>
    <property type="project" value="UniProtKB-ARBA"/>
</dbReference>
<evidence type="ECO:0000256" key="9">
    <source>
        <dbReference type="ARBA" id="ARBA00023235"/>
    </source>
</evidence>
<evidence type="ECO:0000256" key="10">
    <source>
        <dbReference type="PIRSR" id="PIRSR605002-1"/>
    </source>
</evidence>
<keyword evidence="9" id="KW-0413">Isomerase</keyword>
<dbReference type="InterPro" id="IPR006379">
    <property type="entry name" value="HAD-SF_hydro_IIB"/>
</dbReference>
<keyword evidence="14" id="KW-1185">Reference proteome</keyword>
<name>A0A5N5RN85_9BIFI</name>
<feature type="binding site" evidence="12">
    <location>
        <position position="231"/>
    </location>
    <ligand>
        <name>Mg(2+)</name>
        <dbReference type="ChEBI" id="CHEBI:18420"/>
        <label>1</label>
    </ligand>
</feature>
<feature type="active site" description="Nucleophile" evidence="10">
    <location>
        <position position="29"/>
    </location>
</feature>
<keyword evidence="8 12" id="KW-0460">Magnesium</keyword>
<dbReference type="EMBL" id="RQSP01000003">
    <property type="protein sequence ID" value="KAB5608419.1"/>
    <property type="molecule type" value="Genomic_DNA"/>
</dbReference>
<evidence type="ECO:0000256" key="2">
    <source>
        <dbReference type="ARBA" id="ARBA00004699"/>
    </source>
</evidence>
<evidence type="ECO:0000256" key="5">
    <source>
        <dbReference type="ARBA" id="ARBA00012730"/>
    </source>
</evidence>
<keyword evidence="7 12" id="KW-0479">Metal-binding</keyword>
<dbReference type="Pfam" id="PF03332">
    <property type="entry name" value="PMM"/>
    <property type="match status" value="1"/>
</dbReference>
<comment type="subcellular location">
    <subcellularLocation>
        <location evidence="1">Cytoplasm</location>
    </subcellularLocation>
</comment>
<evidence type="ECO:0000256" key="7">
    <source>
        <dbReference type="ARBA" id="ARBA00022723"/>
    </source>
</evidence>
<dbReference type="InterPro" id="IPR043169">
    <property type="entry name" value="PMM_cap"/>
</dbReference>
<feature type="binding site" evidence="11">
    <location>
        <position position="200"/>
    </location>
    <ligand>
        <name>alpha-D-mannose 1-phosphate</name>
        <dbReference type="ChEBI" id="CHEBI:58409"/>
    </ligand>
</feature>
<feature type="binding site" evidence="12">
    <location>
        <position position="31"/>
    </location>
    <ligand>
        <name>Mg(2+)</name>
        <dbReference type="ChEBI" id="CHEBI:18420"/>
        <label>1</label>
    </ligand>
</feature>
<dbReference type="InterPro" id="IPR023214">
    <property type="entry name" value="HAD_sf"/>
</dbReference>
<evidence type="ECO:0000256" key="3">
    <source>
        <dbReference type="ARBA" id="ARBA00009736"/>
    </source>
</evidence>
<dbReference type="SFLD" id="SFLDG01140">
    <property type="entry name" value="C2.B:_Phosphomannomutase_and_P"/>
    <property type="match status" value="1"/>
</dbReference>
<evidence type="ECO:0000256" key="1">
    <source>
        <dbReference type="ARBA" id="ARBA00004496"/>
    </source>
</evidence>
<sequence>MIGHGCEVPLWSDVDVESVADRVRLVAFDLDNTLARSRLPMSGDMSRAIAALTRMLPVGVITGGRFALVTSQVLSMLDDTADLSSLHLMPTSGASYYRWDGSGSWRQIYAIDIDEHRRHAVIASFERRARELGLWEEHVWGERIEDRGSQITFSALGQQAPLEAKLTWDPDGSKRQRLTQAVAADVPDLLVRSGGHTSVDVTDKGIDKAFAVTRLSQELGIDVGQMVFVGDRMSEGGNDYPAAKAGTMAIRVAGPHDTLQWCDRLLKALRPVRGRTDQTPLPTPH</sequence>
<comment type="similarity">
    <text evidence="3">Belongs to the eukaryotic PMM family.</text>
</comment>
<comment type="cofactor">
    <cofactor evidence="12">
        <name>Mg(2+)</name>
        <dbReference type="ChEBI" id="CHEBI:18420"/>
    </cofactor>
</comment>
<dbReference type="Gene3D" id="3.40.50.1000">
    <property type="entry name" value="HAD superfamily/HAD-like"/>
    <property type="match status" value="1"/>
</dbReference>
<dbReference type="GO" id="GO:0004615">
    <property type="term" value="F:phosphomannomutase activity"/>
    <property type="evidence" value="ECO:0007669"/>
    <property type="project" value="UniProtKB-EC"/>
</dbReference>
<dbReference type="GO" id="GO:0009298">
    <property type="term" value="P:GDP-mannose biosynthetic process"/>
    <property type="evidence" value="ECO:0007669"/>
    <property type="project" value="UniProtKB-UniPathway"/>
</dbReference>
<feature type="binding site" evidence="11">
    <location>
        <position position="198"/>
    </location>
    <ligand>
        <name>alpha-D-mannose 1-phosphate</name>
        <dbReference type="ChEBI" id="CHEBI:58409"/>
    </ligand>
</feature>
<reference evidence="13 14" key="1">
    <citation type="journal article" date="2019" name="Int. J. Syst. Evol. Microbiol.">
        <title>Bifidobacterium jacchi sp. nov., isolated from the faeces of a baby common marmoset (Callithrix jacchus).</title>
        <authorList>
            <person name="Modesto M."/>
            <person name="Watanabe K."/>
            <person name="Arita M."/>
            <person name="Satti M."/>
            <person name="Oki K."/>
            <person name="Sciavilla P."/>
            <person name="Patavino C."/>
            <person name="Camma C."/>
            <person name="Michelini S."/>
            <person name="Sgorbati B."/>
            <person name="Mattarelli P."/>
        </authorList>
    </citation>
    <scope>NUCLEOTIDE SEQUENCE [LARGE SCALE GENOMIC DNA]</scope>
    <source>
        <strain evidence="13 14">MRM 9.3</strain>
    </source>
</reference>
<evidence type="ECO:0000256" key="6">
    <source>
        <dbReference type="ARBA" id="ARBA00022490"/>
    </source>
</evidence>
<accession>A0A5N5RN85</accession>
<dbReference type="OrthoDB" id="2241234at2"/>
<evidence type="ECO:0000256" key="11">
    <source>
        <dbReference type="PIRSR" id="PIRSR605002-2"/>
    </source>
</evidence>
<keyword evidence="13" id="KW-0378">Hydrolase</keyword>
<dbReference type="GO" id="GO:0046872">
    <property type="term" value="F:metal ion binding"/>
    <property type="evidence" value="ECO:0007669"/>
    <property type="project" value="UniProtKB-KW"/>
</dbReference>
<feature type="binding site" evidence="12">
    <location>
        <position position="247"/>
    </location>
    <ligand>
        <name>Mg(2+)</name>
        <dbReference type="ChEBI" id="CHEBI:18420"/>
        <label>1</label>
    </ligand>
</feature>
<evidence type="ECO:0000313" key="13">
    <source>
        <dbReference type="EMBL" id="KAB5608419.1"/>
    </source>
</evidence>
<dbReference type="SUPFAM" id="SSF56784">
    <property type="entry name" value="HAD-like"/>
    <property type="match status" value="1"/>
</dbReference>
<dbReference type="EC" id="5.4.2.8" evidence="5"/>
<comment type="caution">
    <text evidence="13">The sequence shown here is derived from an EMBL/GenBank/DDBJ whole genome shotgun (WGS) entry which is preliminary data.</text>
</comment>
<dbReference type="InterPro" id="IPR036412">
    <property type="entry name" value="HAD-like_sf"/>
</dbReference>
<keyword evidence="6" id="KW-0963">Cytoplasm</keyword>
<dbReference type="Gene3D" id="3.30.1240.20">
    <property type="match status" value="1"/>
</dbReference>
<dbReference type="GO" id="GO:0005737">
    <property type="term" value="C:cytoplasm"/>
    <property type="evidence" value="ECO:0007669"/>
    <property type="project" value="UniProtKB-SubCell"/>
</dbReference>
<comment type="subunit">
    <text evidence="4">Homodimer.</text>
</comment>
<feature type="active site" description="Proton donor/acceptor" evidence="10">
    <location>
        <position position="31"/>
    </location>
</feature>
<proteinExistence type="inferred from homology"/>
<dbReference type="AlphaFoldDB" id="A0A5N5RN85"/>
<organism evidence="13 14">
    <name type="scientific">Bifidobacterium jacchi</name>
    <dbReference type="NCBI Taxonomy" id="2490545"/>
    <lineage>
        <taxon>Bacteria</taxon>
        <taxon>Bacillati</taxon>
        <taxon>Actinomycetota</taxon>
        <taxon>Actinomycetes</taxon>
        <taxon>Bifidobacteriales</taxon>
        <taxon>Bifidobacteriaceae</taxon>
        <taxon>Bifidobacterium</taxon>
    </lineage>
</organism>
<dbReference type="SFLD" id="SFLDS00003">
    <property type="entry name" value="Haloacid_Dehalogenase"/>
    <property type="match status" value="1"/>
</dbReference>
<evidence type="ECO:0000256" key="4">
    <source>
        <dbReference type="ARBA" id="ARBA00011738"/>
    </source>
</evidence>
<comment type="pathway">
    <text evidence="2">Nucleotide-sugar biosynthesis; GDP-alpha-D-mannose biosynthesis; alpha-D-mannose 1-phosphate from D-fructose 6-phosphate: step 2/2.</text>
</comment>
<dbReference type="Proteomes" id="UP000326336">
    <property type="component" value="Unassembled WGS sequence"/>
</dbReference>
<dbReference type="UniPathway" id="UPA00126">
    <property type="reaction ID" value="UER00424"/>
</dbReference>
<dbReference type="SFLD" id="SFLDG01143">
    <property type="entry name" value="C2.B.3:_Phosphomannomutase_Lik"/>
    <property type="match status" value="1"/>
</dbReference>
<evidence type="ECO:0000256" key="8">
    <source>
        <dbReference type="ARBA" id="ARBA00022842"/>
    </source>
</evidence>
<evidence type="ECO:0000256" key="12">
    <source>
        <dbReference type="PIRSR" id="PIRSR605002-3"/>
    </source>
</evidence>
<dbReference type="InterPro" id="IPR005002">
    <property type="entry name" value="PMM"/>
</dbReference>
<gene>
    <name evidence="13" type="ORF">EHS19_01565</name>
</gene>
<dbReference type="RefSeq" id="WP_151916138.1">
    <property type="nucleotide sequence ID" value="NZ_RQSP01000003.1"/>
</dbReference>
<protein>
    <recommendedName>
        <fullName evidence="5">phosphomannomutase</fullName>
        <ecNumber evidence="5">5.4.2.8</ecNumber>
    </recommendedName>
</protein>
<feature type="binding site" evidence="11">
    <location>
        <position position="38"/>
    </location>
    <ligand>
        <name>alpha-D-mannose 1-phosphate</name>
        <dbReference type="ChEBI" id="CHEBI:58409"/>
    </ligand>
</feature>
<evidence type="ECO:0000313" key="14">
    <source>
        <dbReference type="Proteomes" id="UP000326336"/>
    </source>
</evidence>
<dbReference type="NCBIfam" id="TIGR01484">
    <property type="entry name" value="HAD-SF-IIB"/>
    <property type="match status" value="1"/>
</dbReference>
<feature type="binding site" evidence="11">
    <location>
        <position position="147"/>
    </location>
    <ligand>
        <name>alpha-D-mannose 1-phosphate</name>
        <dbReference type="ChEBI" id="CHEBI:58409"/>
    </ligand>
</feature>
<feature type="binding site" evidence="12">
    <location>
        <position position="29"/>
    </location>
    <ligand>
        <name>Mg(2+)</name>
        <dbReference type="ChEBI" id="CHEBI:18420"/>
        <label>1</label>
    </ligand>
</feature>